<evidence type="ECO:0000313" key="6">
    <source>
        <dbReference type="EMBL" id="EXX73024.1"/>
    </source>
</evidence>
<evidence type="ECO:0000259" key="5">
    <source>
        <dbReference type="Pfam" id="PF07859"/>
    </source>
</evidence>
<proteinExistence type="inferred from homology"/>
<organism evidence="6 7">
    <name type="scientific">Rhizophagus irregularis (strain DAOM 197198w)</name>
    <name type="common">Glomus intraradices</name>
    <dbReference type="NCBI Taxonomy" id="1432141"/>
    <lineage>
        <taxon>Eukaryota</taxon>
        <taxon>Fungi</taxon>
        <taxon>Fungi incertae sedis</taxon>
        <taxon>Mucoromycota</taxon>
        <taxon>Glomeromycotina</taxon>
        <taxon>Glomeromycetes</taxon>
        <taxon>Glomerales</taxon>
        <taxon>Glomeraceae</taxon>
        <taxon>Rhizophagus</taxon>
    </lineage>
</organism>
<dbReference type="HOGENOM" id="CLU_067632_0_0_1"/>
<feature type="domain" description="Alpha/beta hydrolase fold-3" evidence="5">
    <location>
        <begin position="117"/>
        <end position="328"/>
    </location>
</feature>
<evidence type="ECO:0000256" key="1">
    <source>
        <dbReference type="ARBA" id="ARBA00010515"/>
    </source>
</evidence>
<dbReference type="InterPro" id="IPR013094">
    <property type="entry name" value="AB_hydrolase_3"/>
</dbReference>
<sequence>MDLILSVLSCALILAFKIPLVILAYFTFYFFKKGHKSPNLFQRISATIFKTFQLYLPLWLIRKLYNSCGTLKIISHEQKKHWVKKLDASNEKNGWEGYLIADDVEHSEIGKDVDMIILYAHGGGYVCGNALIFLSTFIDWIKAWKLSYGARTQILSLEYRLAPEYSFPASRENLVACYQWLVNEKKISPSKITFAGDSAGGNLVVTSAIHLVNQLHVVPPAALLLISPCVNGLTSAQSFISNDSFDCINITWFHHCLELYLGDSNLPPTCPMISPIFENKLSGLPKVWACVGSYEVFLDDVKLFIEKLLSNNVKAELTIEDANIHAYAVEKLLSRNGAYDNTIKRIGEFLYGENIN</sequence>
<dbReference type="Gene3D" id="3.40.50.1820">
    <property type="entry name" value="alpha/beta hydrolase"/>
    <property type="match status" value="1"/>
</dbReference>
<keyword evidence="4" id="KW-0812">Transmembrane</keyword>
<keyword evidence="2" id="KW-0378">Hydrolase</keyword>
<dbReference type="STRING" id="1432141.A0A015KZM2"/>
<dbReference type="InterPro" id="IPR050300">
    <property type="entry name" value="GDXG_lipolytic_enzyme"/>
</dbReference>
<dbReference type="OMA" id="DANIHAY"/>
<comment type="similarity">
    <text evidence="1">Belongs to the 'GDXG' lipolytic enzyme family.</text>
</comment>
<keyword evidence="4" id="KW-0472">Membrane</keyword>
<dbReference type="GO" id="GO:0016787">
    <property type="term" value="F:hydrolase activity"/>
    <property type="evidence" value="ECO:0007669"/>
    <property type="project" value="UniProtKB-KW"/>
</dbReference>
<comment type="caution">
    <text evidence="6">The sequence shown here is derived from an EMBL/GenBank/DDBJ whole genome shotgun (WGS) entry which is preliminary data.</text>
</comment>
<feature type="transmembrane region" description="Helical" evidence="4">
    <location>
        <begin position="6"/>
        <end position="28"/>
    </location>
</feature>
<dbReference type="SUPFAM" id="SSF53474">
    <property type="entry name" value="alpha/beta-Hydrolases"/>
    <property type="match status" value="1"/>
</dbReference>
<keyword evidence="4" id="KW-1133">Transmembrane helix</keyword>
<dbReference type="PANTHER" id="PTHR48081">
    <property type="entry name" value="AB HYDROLASE SUPERFAMILY PROTEIN C4A8.06C"/>
    <property type="match status" value="1"/>
</dbReference>
<dbReference type="InterPro" id="IPR033140">
    <property type="entry name" value="Lipase_GDXG_put_SER_AS"/>
</dbReference>
<name>A0A015KZM2_RHIIW</name>
<evidence type="ECO:0000313" key="7">
    <source>
        <dbReference type="Proteomes" id="UP000022910"/>
    </source>
</evidence>
<evidence type="ECO:0000256" key="3">
    <source>
        <dbReference type="PROSITE-ProRule" id="PRU10038"/>
    </source>
</evidence>
<feature type="active site" evidence="3">
    <location>
        <position position="198"/>
    </location>
</feature>
<dbReference type="InterPro" id="IPR029058">
    <property type="entry name" value="AB_hydrolase_fold"/>
</dbReference>
<evidence type="ECO:0000256" key="4">
    <source>
        <dbReference type="SAM" id="Phobius"/>
    </source>
</evidence>
<dbReference type="Proteomes" id="UP000022910">
    <property type="component" value="Unassembled WGS sequence"/>
</dbReference>
<evidence type="ECO:0000256" key="2">
    <source>
        <dbReference type="ARBA" id="ARBA00022801"/>
    </source>
</evidence>
<dbReference type="PROSITE" id="PS01174">
    <property type="entry name" value="LIPASE_GDXG_SER"/>
    <property type="match status" value="1"/>
</dbReference>
<dbReference type="SMR" id="A0A015KZM2"/>
<dbReference type="AlphaFoldDB" id="A0A015KZM2"/>
<protein>
    <recommendedName>
        <fullName evidence="5">Alpha/beta hydrolase fold-3 domain-containing protein</fullName>
    </recommendedName>
</protein>
<feature type="transmembrane region" description="Helical" evidence="4">
    <location>
        <begin position="40"/>
        <end position="61"/>
    </location>
</feature>
<dbReference type="EMBL" id="JEMT01014896">
    <property type="protein sequence ID" value="EXX73024.1"/>
    <property type="molecule type" value="Genomic_DNA"/>
</dbReference>
<accession>A0A015KZM2</accession>
<dbReference type="PANTHER" id="PTHR48081:SF8">
    <property type="entry name" value="ALPHA_BETA HYDROLASE FOLD-3 DOMAIN-CONTAINING PROTEIN-RELATED"/>
    <property type="match status" value="1"/>
</dbReference>
<keyword evidence="7" id="KW-1185">Reference proteome</keyword>
<reference evidence="6 7" key="1">
    <citation type="submission" date="2014-02" db="EMBL/GenBank/DDBJ databases">
        <title>Single nucleus genome sequencing reveals high similarity among nuclei of an endomycorrhizal fungus.</title>
        <authorList>
            <person name="Lin K."/>
            <person name="Geurts R."/>
            <person name="Zhang Z."/>
            <person name="Limpens E."/>
            <person name="Saunders D.G."/>
            <person name="Mu D."/>
            <person name="Pang E."/>
            <person name="Cao H."/>
            <person name="Cha H."/>
            <person name="Lin T."/>
            <person name="Zhou Q."/>
            <person name="Shang Y."/>
            <person name="Li Y."/>
            <person name="Ivanov S."/>
            <person name="Sharma T."/>
            <person name="Velzen R.V."/>
            <person name="Ruijter N.D."/>
            <person name="Aanen D.K."/>
            <person name="Win J."/>
            <person name="Kamoun S."/>
            <person name="Bisseling T."/>
            <person name="Huang S."/>
        </authorList>
    </citation>
    <scope>NUCLEOTIDE SEQUENCE [LARGE SCALE GENOMIC DNA]</scope>
    <source>
        <strain evidence="7">DAOM197198w</strain>
    </source>
</reference>
<dbReference type="Pfam" id="PF07859">
    <property type="entry name" value="Abhydrolase_3"/>
    <property type="match status" value="1"/>
</dbReference>
<gene>
    <name evidence="6" type="ORF">RirG_063880</name>
</gene>
<dbReference type="OrthoDB" id="408631at2759"/>